<evidence type="ECO:0000313" key="5">
    <source>
        <dbReference type="Proteomes" id="UP000176349"/>
    </source>
</evidence>
<evidence type="ECO:0000259" key="3">
    <source>
        <dbReference type="PROSITE" id="PS51722"/>
    </source>
</evidence>
<dbReference type="InterPro" id="IPR050100">
    <property type="entry name" value="TRAFAC_GTPase_members"/>
</dbReference>
<accession>A0A1G2C6R9</accession>
<proteinExistence type="predicted"/>
<dbReference type="PRINTS" id="PR00315">
    <property type="entry name" value="ELONGATNFCT"/>
</dbReference>
<evidence type="ECO:0000313" key="4">
    <source>
        <dbReference type="EMBL" id="OGY97073.1"/>
    </source>
</evidence>
<protein>
    <recommendedName>
        <fullName evidence="3">Tr-type G domain-containing protein</fullName>
    </recommendedName>
</protein>
<feature type="domain" description="Tr-type G" evidence="3">
    <location>
        <begin position="7"/>
        <end position="218"/>
    </location>
</feature>
<organism evidence="4 5">
    <name type="scientific">Candidatus Liptonbacteria bacterium GWC1_60_9</name>
    <dbReference type="NCBI Taxonomy" id="1798645"/>
    <lineage>
        <taxon>Bacteria</taxon>
        <taxon>Candidatus Liptoniibacteriota</taxon>
    </lineage>
</organism>
<evidence type="ECO:0000256" key="2">
    <source>
        <dbReference type="ARBA" id="ARBA00023134"/>
    </source>
</evidence>
<reference evidence="4 5" key="1">
    <citation type="journal article" date="2016" name="Nat. Commun.">
        <title>Thousands of microbial genomes shed light on interconnected biogeochemical processes in an aquifer system.</title>
        <authorList>
            <person name="Anantharaman K."/>
            <person name="Brown C.T."/>
            <person name="Hug L.A."/>
            <person name="Sharon I."/>
            <person name="Castelle C.J."/>
            <person name="Probst A.J."/>
            <person name="Thomas B.C."/>
            <person name="Singh A."/>
            <person name="Wilkins M.J."/>
            <person name="Karaoz U."/>
            <person name="Brodie E.L."/>
            <person name="Williams K.H."/>
            <person name="Hubbard S.S."/>
            <person name="Banfield J.F."/>
        </authorList>
    </citation>
    <scope>NUCLEOTIDE SEQUENCE [LARGE SCALE GENOMIC DNA]</scope>
</reference>
<dbReference type="AlphaFoldDB" id="A0A1G2C6R9"/>
<dbReference type="GO" id="GO:0005525">
    <property type="term" value="F:GTP binding"/>
    <property type="evidence" value="ECO:0007669"/>
    <property type="project" value="UniProtKB-KW"/>
</dbReference>
<dbReference type="CDD" id="cd01342">
    <property type="entry name" value="Translation_Factor_II_like"/>
    <property type="match status" value="1"/>
</dbReference>
<gene>
    <name evidence="4" type="ORF">A2128_02530</name>
</gene>
<dbReference type="Pfam" id="PF00009">
    <property type="entry name" value="GTP_EFTU"/>
    <property type="match status" value="1"/>
</dbReference>
<dbReference type="InterPro" id="IPR000795">
    <property type="entry name" value="T_Tr_GTP-bd_dom"/>
</dbReference>
<keyword evidence="2" id="KW-0342">GTP-binding</keyword>
<evidence type="ECO:0000256" key="1">
    <source>
        <dbReference type="ARBA" id="ARBA00022741"/>
    </source>
</evidence>
<comment type="caution">
    <text evidence="4">The sequence shown here is derived from an EMBL/GenBank/DDBJ whole genome shotgun (WGS) entry which is preliminary data.</text>
</comment>
<dbReference type="Gene3D" id="2.40.30.10">
    <property type="entry name" value="Translation factors"/>
    <property type="match status" value="1"/>
</dbReference>
<dbReference type="PROSITE" id="PS51722">
    <property type="entry name" value="G_TR_2"/>
    <property type="match status" value="1"/>
</dbReference>
<dbReference type="SUPFAM" id="SSF50447">
    <property type="entry name" value="Translation proteins"/>
    <property type="match status" value="1"/>
</dbReference>
<dbReference type="InterPro" id="IPR027417">
    <property type="entry name" value="P-loop_NTPase"/>
</dbReference>
<dbReference type="EMBL" id="MHKV01000024">
    <property type="protein sequence ID" value="OGY97073.1"/>
    <property type="molecule type" value="Genomic_DNA"/>
</dbReference>
<dbReference type="Proteomes" id="UP000176349">
    <property type="component" value="Unassembled WGS sequence"/>
</dbReference>
<dbReference type="Gene3D" id="3.40.50.300">
    <property type="entry name" value="P-loop containing nucleotide triphosphate hydrolases"/>
    <property type="match status" value="1"/>
</dbReference>
<name>A0A1G2C6R9_9BACT</name>
<dbReference type="SUPFAM" id="SSF52540">
    <property type="entry name" value="P-loop containing nucleoside triphosphate hydrolases"/>
    <property type="match status" value="1"/>
</dbReference>
<keyword evidence="1" id="KW-0547">Nucleotide-binding</keyword>
<dbReference type="InterPro" id="IPR009000">
    <property type="entry name" value="Transl_B-barrel_sf"/>
</dbReference>
<dbReference type="PANTHER" id="PTHR23115">
    <property type="entry name" value="TRANSLATION FACTOR"/>
    <property type="match status" value="1"/>
</dbReference>
<sequence length="384" mass="42532">MNRKRTAARIPIVVLGEKDHGKSTLLGRLLYETGAFPNDRLSEIRKAAKKSTRRFEWAHLLDSFRYERENEMTLDTVPAIVGINGAVYEFIDVPGHRSLIKNMLSGATRARYAIALVDAAEGIKPQTIRHLNIARFLGVSHLIAVINKCDRIGYSREKFTRAEKLTAAALRKCAFPNAAVLPLVATTGDNLIRRSHHLAWFRGPTLFQAIEKNFHPAVSRREPRRGLLFAVQDVYADGMVVGRVTRGRVRCGAALSIVPDTRAYRVRAVFSGSRNVNTAGAGDLAGLTLVPPPRKIIRGDMLSDGTIALYSRIATRCIFIKKPSTRAITFESGFQESAAHVKLLEKRFILGTPLMAAIRLRKKCALNGEFVLKERGAIIALGKI</sequence>
<dbReference type="GO" id="GO:0003924">
    <property type="term" value="F:GTPase activity"/>
    <property type="evidence" value="ECO:0007669"/>
    <property type="project" value="InterPro"/>
</dbReference>